<evidence type="ECO:0000256" key="1">
    <source>
        <dbReference type="SAM" id="SignalP"/>
    </source>
</evidence>
<dbReference type="AlphaFoldDB" id="H8GZ70"/>
<dbReference type="RefSeq" id="WP_014685671.1">
    <property type="nucleotide sequence ID" value="NC_017790.1"/>
</dbReference>
<accession>H8GZ70</accession>
<proteinExistence type="predicted"/>
<organism evidence="2 3">
    <name type="scientific">Deinococcus gobiensis (strain DSM 21396 / JCM 16679 / CGMCC 1.7299 / I-0)</name>
    <dbReference type="NCBI Taxonomy" id="745776"/>
    <lineage>
        <taxon>Bacteria</taxon>
        <taxon>Thermotogati</taxon>
        <taxon>Deinococcota</taxon>
        <taxon>Deinococci</taxon>
        <taxon>Deinococcales</taxon>
        <taxon>Deinococcaceae</taxon>
        <taxon>Deinococcus</taxon>
    </lineage>
</organism>
<name>H8GZ70_DEIGI</name>
<dbReference type="EMBL" id="CP002191">
    <property type="protein sequence ID" value="AFD26188.1"/>
    <property type="molecule type" value="Genomic_DNA"/>
</dbReference>
<dbReference type="HOGENOM" id="CLU_1649355_0_0_0"/>
<protein>
    <submittedName>
        <fullName evidence="2">Uncharacterized protein</fullName>
    </submittedName>
</protein>
<dbReference type="PATRIC" id="fig|745776.4.peg.2320"/>
<keyword evidence="1" id="KW-0732">Signal</keyword>
<sequence length="160" mass="16910">MTIGRRMLSGAGFAIALGLGGAAGAQCVTTPISAYNGLVKIEYPRSGGSAFVRRACDAGARQLAADVMAAGKANGVPVRWVEVYGVRNWGSVFHDLIYKTRALGYGQVGFGKFDALPRTRQSNKEQVVYANGSGKYVAQFSYTEGPNTANTATVFVLYGN</sequence>
<reference evidence="2 3" key="1">
    <citation type="journal article" date="2012" name="PLoS ONE">
        <title>Genome sequence and transcriptome analysis of the radioresistant bacterium Deinococcus gobiensis: insights into the extreme environmental adaptations.</title>
        <authorList>
            <person name="Yuan M."/>
            <person name="Chen M."/>
            <person name="Zhang W."/>
            <person name="Lu W."/>
            <person name="Wang J."/>
            <person name="Yang M."/>
            <person name="Zhao P."/>
            <person name="Tang R."/>
            <person name="Li X."/>
            <person name="Hao Y."/>
            <person name="Zhou Z."/>
            <person name="Zhan Y."/>
            <person name="Yu H."/>
            <person name="Teng C."/>
            <person name="Yan Y."/>
            <person name="Ping S."/>
            <person name="Wang Y."/>
            <person name="Lin M."/>
        </authorList>
    </citation>
    <scope>NUCLEOTIDE SEQUENCE [LARGE SCALE GENOMIC DNA]</scope>
    <source>
        <strain evidence="2 3">I-0</strain>
    </source>
</reference>
<evidence type="ECO:0000313" key="3">
    <source>
        <dbReference type="Proteomes" id="UP000007575"/>
    </source>
</evidence>
<feature type="chain" id="PRO_5003613111" evidence="1">
    <location>
        <begin position="26"/>
        <end position="160"/>
    </location>
</feature>
<dbReference type="KEGG" id="dgo:DGo_CA2261"/>
<dbReference type="OrthoDB" id="67617at2"/>
<evidence type="ECO:0000313" key="2">
    <source>
        <dbReference type="EMBL" id="AFD26188.1"/>
    </source>
</evidence>
<dbReference type="Proteomes" id="UP000007575">
    <property type="component" value="Chromosome"/>
</dbReference>
<keyword evidence="3" id="KW-1185">Reference proteome</keyword>
<feature type="signal peptide" evidence="1">
    <location>
        <begin position="1"/>
        <end position="25"/>
    </location>
</feature>
<gene>
    <name evidence="2" type="ordered locus">DGo_CA2261</name>
</gene>